<dbReference type="Proteomes" id="UP000095209">
    <property type="component" value="Unassembled WGS sequence"/>
</dbReference>
<gene>
    <name evidence="3" type="ORF">BFG57_02995</name>
</gene>
<evidence type="ECO:0000313" key="4">
    <source>
        <dbReference type="Proteomes" id="UP000095209"/>
    </source>
</evidence>
<keyword evidence="1" id="KW-0677">Repeat</keyword>
<evidence type="ECO:0008006" key="5">
    <source>
        <dbReference type="Google" id="ProtNLM"/>
    </source>
</evidence>
<reference evidence="3 4" key="1">
    <citation type="submission" date="2016-08" db="EMBL/GenBank/DDBJ databases">
        <title>Genome of Bacillus solimangrovi GH2-4.</title>
        <authorList>
            <person name="Lim S."/>
            <person name="Kim B.-C."/>
        </authorList>
    </citation>
    <scope>NUCLEOTIDE SEQUENCE [LARGE SCALE GENOMIC DNA]</scope>
    <source>
        <strain evidence="3 4">GH2-4</strain>
    </source>
</reference>
<keyword evidence="2" id="KW-0802">TPR repeat</keyword>
<dbReference type="EMBL" id="MJEH01000033">
    <property type="protein sequence ID" value="OEH92248.1"/>
    <property type="molecule type" value="Genomic_DNA"/>
</dbReference>
<sequence length="514" mass="59533">MRTGLSFEKKQGKVLPFIQDGEHFFKKGIKAYRQGDLKKAEHHLTRAVRMDKEEPIFLCQLAVVVSELGNYQESNEMLEKVLYELEPEMVDCYYFLANNYAYLGLFHEAKVKTEKYLSEAPEGEYVEDANELLKLLKFEDSLDGETDESLRAEESLIIRHDQAKKLIAEGKLSQAEQVLKQLTVDYPEFWSAYNNLAITYFQQGLTSEAIQITEEVLERSTGNLHALCNLAVFFHYLGDKTKTSHLQSQLESVYPIEMECRSKLGTTLVLLGSYSQGYKWLRSIYKRGFVGEASFYYWLSVGAYQLGDEKFAEQAWLEFIKKNPEKANEKPWKDTKQQSNGIEAHEYDDFYQVLYGTDSYGERFFALYALYQNADKVAITMVEEFVKSHDVDEQLKSFAITLLKQKGFNKQMMSTSESMEIGFETAQQLIKLINDEMHTDEIKRLYMLWFTAFANMIKENKTMMRNSKAWAAAVEYIWCGTTNDPKTQKVLAKQYDLSVSTISKYVKIVKNLID</sequence>
<dbReference type="InterPro" id="IPR019734">
    <property type="entry name" value="TPR_rpt"/>
</dbReference>
<dbReference type="SMART" id="SM00028">
    <property type="entry name" value="TPR"/>
    <property type="match status" value="4"/>
</dbReference>
<evidence type="ECO:0000313" key="3">
    <source>
        <dbReference type="EMBL" id="OEH92248.1"/>
    </source>
</evidence>
<comment type="caution">
    <text evidence="3">The sequence shown here is derived from an EMBL/GenBank/DDBJ whole genome shotgun (WGS) entry which is preliminary data.</text>
</comment>
<dbReference type="Pfam" id="PF14559">
    <property type="entry name" value="TPR_19"/>
    <property type="match status" value="1"/>
</dbReference>
<dbReference type="PANTHER" id="PTHR45586">
    <property type="entry name" value="TPR REPEAT-CONTAINING PROTEIN PA4667"/>
    <property type="match status" value="1"/>
</dbReference>
<dbReference type="InterPro" id="IPR051012">
    <property type="entry name" value="CellSynth/LPSAsmb/PSIAsmb"/>
</dbReference>
<dbReference type="PANTHER" id="PTHR45586:SF1">
    <property type="entry name" value="LIPOPOLYSACCHARIDE ASSEMBLY PROTEIN B"/>
    <property type="match status" value="1"/>
</dbReference>
<dbReference type="InterPro" id="IPR011990">
    <property type="entry name" value="TPR-like_helical_dom_sf"/>
</dbReference>
<keyword evidence="4" id="KW-1185">Reference proteome</keyword>
<proteinExistence type="predicted"/>
<dbReference type="AlphaFoldDB" id="A0A1E5LDT1"/>
<organism evidence="3 4">
    <name type="scientific">Bacillus solimangrovi</name>
    <dbReference type="NCBI Taxonomy" id="1305675"/>
    <lineage>
        <taxon>Bacteria</taxon>
        <taxon>Bacillati</taxon>
        <taxon>Bacillota</taxon>
        <taxon>Bacilli</taxon>
        <taxon>Bacillales</taxon>
        <taxon>Bacillaceae</taxon>
        <taxon>Bacillus</taxon>
    </lineage>
</organism>
<evidence type="ECO:0000256" key="1">
    <source>
        <dbReference type="ARBA" id="ARBA00022737"/>
    </source>
</evidence>
<dbReference type="Gene3D" id="1.25.40.10">
    <property type="entry name" value="Tetratricopeptide repeat domain"/>
    <property type="match status" value="2"/>
</dbReference>
<protein>
    <recommendedName>
        <fullName evidence="5">Tetratricopeptide repeat protein</fullName>
    </recommendedName>
</protein>
<dbReference type="SUPFAM" id="SSF48452">
    <property type="entry name" value="TPR-like"/>
    <property type="match status" value="1"/>
</dbReference>
<name>A0A1E5LDT1_9BACI</name>
<dbReference type="STRING" id="1305675.BFG57_02995"/>
<evidence type="ECO:0000256" key="2">
    <source>
        <dbReference type="ARBA" id="ARBA00022803"/>
    </source>
</evidence>
<accession>A0A1E5LDT1</accession>